<feature type="domain" description="J" evidence="3">
    <location>
        <begin position="59"/>
        <end position="142"/>
    </location>
</feature>
<evidence type="ECO:0000256" key="2">
    <source>
        <dbReference type="SAM" id="Phobius"/>
    </source>
</evidence>
<dbReference type="InterPro" id="IPR018253">
    <property type="entry name" value="DnaJ_domain_CS"/>
</dbReference>
<dbReference type="PROSITE" id="PS50076">
    <property type="entry name" value="DNAJ_2"/>
    <property type="match status" value="1"/>
</dbReference>
<sequence length="325" mass="37501">MISNQKCLLLTYGSRHPFHFKPQTSKSVLTRPCSPTQYLNFYSYSKLSKGQENGNETINWPEVTSTNTIPSPYEIFNQKKHSPYSKQRFYELVKLYHPDRYELNSEVSKLSSETRLERYRLVVAANNILADPVKRNAYDRYGAGWNGNPDILKNGRAASNRGFSGGPRSYDGPDGLNQNATWEDWEKWYTRDAPPQDPIYVSNAAFFGIILIFALLGGIGQATRASSNSFSFMEQRNALHNKVSLELMNIRKESTNCSIQEERIHRFMKNRDPTGYNPEELRDENLRKLLKSSDRCSQGKFEVQTEEYKPNNHSNNQKNERNVQT</sequence>
<dbReference type="Proteomes" id="UP000030854">
    <property type="component" value="Unassembled WGS sequence"/>
</dbReference>
<dbReference type="STRING" id="52586.A0A0B1P671"/>
<dbReference type="Gene3D" id="1.10.287.110">
    <property type="entry name" value="DnaJ domain"/>
    <property type="match status" value="1"/>
</dbReference>
<evidence type="ECO:0000259" key="3">
    <source>
        <dbReference type="PROSITE" id="PS50076"/>
    </source>
</evidence>
<dbReference type="HOGENOM" id="CLU_063296_0_0_1"/>
<keyword evidence="2" id="KW-0472">Membrane</keyword>
<accession>A0A0B1P671</accession>
<name>A0A0B1P671_UNCNE</name>
<comment type="caution">
    <text evidence="4">The sequence shown here is derived from an EMBL/GenBank/DDBJ whole genome shotgun (WGS) entry which is preliminary data.</text>
</comment>
<protein>
    <submittedName>
        <fullName evidence="4">Putative hsp40p co-chaperone</fullName>
    </submittedName>
</protein>
<dbReference type="AlphaFoldDB" id="A0A0B1P671"/>
<dbReference type="InterPro" id="IPR036869">
    <property type="entry name" value="J_dom_sf"/>
</dbReference>
<dbReference type="OrthoDB" id="17458at2759"/>
<organism evidence="4 5">
    <name type="scientific">Uncinula necator</name>
    <name type="common">Grape powdery mildew</name>
    <dbReference type="NCBI Taxonomy" id="52586"/>
    <lineage>
        <taxon>Eukaryota</taxon>
        <taxon>Fungi</taxon>
        <taxon>Dikarya</taxon>
        <taxon>Ascomycota</taxon>
        <taxon>Pezizomycotina</taxon>
        <taxon>Leotiomycetes</taxon>
        <taxon>Erysiphales</taxon>
        <taxon>Erysiphaceae</taxon>
        <taxon>Erysiphe</taxon>
    </lineage>
</organism>
<feature type="region of interest" description="Disordered" evidence="1">
    <location>
        <begin position="301"/>
        <end position="325"/>
    </location>
</feature>
<gene>
    <name evidence="4" type="ORF">EV44_g1272</name>
</gene>
<keyword evidence="2" id="KW-0812">Transmembrane</keyword>
<keyword evidence="2" id="KW-1133">Transmembrane helix</keyword>
<dbReference type="SUPFAM" id="SSF46565">
    <property type="entry name" value="Chaperone J-domain"/>
    <property type="match status" value="1"/>
</dbReference>
<dbReference type="OMA" id="NGHPLCK"/>
<proteinExistence type="predicted"/>
<evidence type="ECO:0000313" key="5">
    <source>
        <dbReference type="Proteomes" id="UP000030854"/>
    </source>
</evidence>
<dbReference type="PROSITE" id="PS00636">
    <property type="entry name" value="DNAJ_1"/>
    <property type="match status" value="1"/>
</dbReference>
<evidence type="ECO:0000256" key="1">
    <source>
        <dbReference type="SAM" id="MobiDB-lite"/>
    </source>
</evidence>
<dbReference type="CDD" id="cd06257">
    <property type="entry name" value="DnaJ"/>
    <property type="match status" value="1"/>
</dbReference>
<evidence type="ECO:0000313" key="4">
    <source>
        <dbReference type="EMBL" id="KHJ32800.1"/>
    </source>
</evidence>
<feature type="transmembrane region" description="Helical" evidence="2">
    <location>
        <begin position="199"/>
        <end position="219"/>
    </location>
</feature>
<dbReference type="EMBL" id="JNVN01001806">
    <property type="protein sequence ID" value="KHJ32800.1"/>
    <property type="molecule type" value="Genomic_DNA"/>
</dbReference>
<reference evidence="4 5" key="1">
    <citation type="journal article" date="2014" name="BMC Genomics">
        <title>Adaptive genomic structural variation in the grape powdery mildew pathogen, Erysiphe necator.</title>
        <authorList>
            <person name="Jones L."/>
            <person name="Riaz S."/>
            <person name="Morales-Cruz A."/>
            <person name="Amrine K.C."/>
            <person name="McGuire B."/>
            <person name="Gubler W.D."/>
            <person name="Walker M.A."/>
            <person name="Cantu D."/>
        </authorList>
    </citation>
    <scope>NUCLEOTIDE SEQUENCE [LARGE SCALE GENOMIC DNA]</scope>
    <source>
        <strain evidence="5">c</strain>
    </source>
</reference>
<dbReference type="InterPro" id="IPR001623">
    <property type="entry name" value="DnaJ_domain"/>
</dbReference>
<keyword evidence="5" id="KW-1185">Reference proteome</keyword>